<proteinExistence type="predicted"/>
<dbReference type="EMBL" id="JAAAJB010000453">
    <property type="protein sequence ID" value="KAG0255579.1"/>
    <property type="molecule type" value="Genomic_DNA"/>
</dbReference>
<sequence>MCVGNATGCDVSIRIYEEFVPLVRGDLQAAQPLFAVPFVYDFMISTFDNATHAIEAGLSNLDNADFGLADFQLNIILAVAKTLGTNVGPLLYGAVSSLLSAFNAAVDCTELNFTQNSCPDIMKFFAGLLQLFEKYIRQWLSAIPGLNTLITNPILAVFDQVSNDLLTENVATFTDSMSILIGGLQFLNKTVAPLLPEPTRTQMTNATQGMLRVPPLADACVGATDPCMGTYEVGAAFLQGAITNLRSLPAIGTTGTAFFNAADQLVAALKTGATATIQTAVNAIQAPLNALASIPGVGSNAVFQAVQSTVNNINTCVNNTTTP</sequence>
<organism evidence="1 2">
    <name type="scientific">Actinomortierella ambigua</name>
    <dbReference type="NCBI Taxonomy" id="1343610"/>
    <lineage>
        <taxon>Eukaryota</taxon>
        <taxon>Fungi</taxon>
        <taxon>Fungi incertae sedis</taxon>
        <taxon>Mucoromycota</taxon>
        <taxon>Mortierellomycotina</taxon>
        <taxon>Mortierellomycetes</taxon>
        <taxon>Mortierellales</taxon>
        <taxon>Mortierellaceae</taxon>
        <taxon>Actinomortierella</taxon>
    </lineage>
</organism>
<gene>
    <name evidence="1" type="ORF">DFQ27_006187</name>
</gene>
<evidence type="ECO:0000313" key="1">
    <source>
        <dbReference type="EMBL" id="KAG0255579.1"/>
    </source>
</evidence>
<keyword evidence="2" id="KW-1185">Reference proteome</keyword>
<evidence type="ECO:0000313" key="2">
    <source>
        <dbReference type="Proteomes" id="UP000807716"/>
    </source>
</evidence>
<protein>
    <submittedName>
        <fullName evidence="1">Uncharacterized protein</fullName>
    </submittedName>
</protein>
<accession>A0A9P6U1V3</accession>
<dbReference type="AlphaFoldDB" id="A0A9P6U1V3"/>
<reference evidence="1" key="1">
    <citation type="journal article" date="2020" name="Fungal Divers.">
        <title>Resolving the Mortierellaceae phylogeny through synthesis of multi-gene phylogenetics and phylogenomics.</title>
        <authorList>
            <person name="Vandepol N."/>
            <person name="Liber J."/>
            <person name="Desiro A."/>
            <person name="Na H."/>
            <person name="Kennedy M."/>
            <person name="Barry K."/>
            <person name="Grigoriev I.V."/>
            <person name="Miller A.N."/>
            <person name="O'Donnell K."/>
            <person name="Stajich J.E."/>
            <person name="Bonito G."/>
        </authorList>
    </citation>
    <scope>NUCLEOTIDE SEQUENCE</scope>
    <source>
        <strain evidence="1">BC1065</strain>
    </source>
</reference>
<dbReference type="Proteomes" id="UP000807716">
    <property type="component" value="Unassembled WGS sequence"/>
</dbReference>
<name>A0A9P6U1V3_9FUNG</name>
<comment type="caution">
    <text evidence="1">The sequence shown here is derived from an EMBL/GenBank/DDBJ whole genome shotgun (WGS) entry which is preliminary data.</text>
</comment>